<evidence type="ECO:0000313" key="4">
    <source>
        <dbReference type="Proteomes" id="UP000272025"/>
    </source>
</evidence>
<feature type="region of interest" description="Disordered" evidence="1">
    <location>
        <begin position="1"/>
        <end position="27"/>
    </location>
</feature>
<dbReference type="EMBL" id="ML119052">
    <property type="protein sequence ID" value="ROT40621.1"/>
    <property type="molecule type" value="Genomic_DNA"/>
</dbReference>
<feature type="compositionally biased region" description="Basic residues" evidence="1">
    <location>
        <begin position="1"/>
        <end position="10"/>
    </location>
</feature>
<evidence type="ECO:0000256" key="2">
    <source>
        <dbReference type="SAM" id="Phobius"/>
    </source>
</evidence>
<keyword evidence="4" id="KW-1185">Reference proteome</keyword>
<feature type="transmembrane region" description="Helical" evidence="2">
    <location>
        <begin position="49"/>
        <end position="67"/>
    </location>
</feature>
<evidence type="ECO:0000313" key="3">
    <source>
        <dbReference type="EMBL" id="ROT40621.1"/>
    </source>
</evidence>
<dbReference type="SUPFAM" id="SSF103481">
    <property type="entry name" value="Multidrug resistance efflux transporter EmrE"/>
    <property type="match status" value="1"/>
</dbReference>
<accession>A0A3N2Q1I1</accession>
<keyword evidence="2" id="KW-0472">Membrane</keyword>
<evidence type="ECO:0008006" key="5">
    <source>
        <dbReference type="Google" id="ProtNLM"/>
    </source>
</evidence>
<keyword evidence="2" id="KW-0812">Transmembrane</keyword>
<feature type="compositionally biased region" description="Polar residues" evidence="1">
    <location>
        <begin position="11"/>
        <end position="27"/>
    </location>
</feature>
<sequence>MVRQRHKTHLQSKTQTPTGLSETTSPTASNQCFDNSGINKMSWATQNKWIILAIASGACAAFNGVFAKLTTTELTTSISRSLSTFLHLSSVEGAFEVVLRGAFFGLNLLFNGVMWTLFTQALAKGSSTTQVSIINTSSNFVLTAFLGLVIFSESLPPLWWLGATLLVAGNVIVGRKDETGDSETNADGAANLYDPVPQQRPDLFNDEDDDDDVRGGAKPARQGVDEDIIDLGDLTGPETSNGDGAERR</sequence>
<dbReference type="OrthoDB" id="5854584at2759"/>
<keyword evidence="2" id="KW-1133">Transmembrane helix</keyword>
<dbReference type="PANTHER" id="PTHR31965">
    <property type="entry name" value="TRANSMEMBRANE PROTEIN 42"/>
    <property type="match status" value="1"/>
</dbReference>
<feature type="transmembrane region" description="Helical" evidence="2">
    <location>
        <begin position="131"/>
        <end position="151"/>
    </location>
</feature>
<dbReference type="Proteomes" id="UP000272025">
    <property type="component" value="Unassembled WGS sequence"/>
</dbReference>
<dbReference type="RefSeq" id="XP_028468427.1">
    <property type="nucleotide sequence ID" value="XM_028613389.1"/>
</dbReference>
<dbReference type="AlphaFoldDB" id="A0A3N2Q1I1"/>
<organism evidence="3 4">
    <name type="scientific">Sodiomyces alkalinus (strain CBS 110278 / VKM F-3762 / F11)</name>
    <name type="common">Alkaliphilic filamentous fungus</name>
    <dbReference type="NCBI Taxonomy" id="1314773"/>
    <lineage>
        <taxon>Eukaryota</taxon>
        <taxon>Fungi</taxon>
        <taxon>Dikarya</taxon>
        <taxon>Ascomycota</taxon>
        <taxon>Pezizomycotina</taxon>
        <taxon>Sordariomycetes</taxon>
        <taxon>Hypocreomycetidae</taxon>
        <taxon>Glomerellales</taxon>
        <taxon>Plectosphaerellaceae</taxon>
        <taxon>Sodiomyces</taxon>
    </lineage>
</organism>
<name>A0A3N2Q1I1_SODAK</name>
<protein>
    <recommendedName>
        <fullName evidence="5">EamA domain-containing protein</fullName>
    </recommendedName>
</protein>
<evidence type="ECO:0000256" key="1">
    <source>
        <dbReference type="SAM" id="MobiDB-lite"/>
    </source>
</evidence>
<gene>
    <name evidence="3" type="ORF">SODALDRAFT_348820</name>
</gene>
<dbReference type="GeneID" id="39581867"/>
<proteinExistence type="predicted"/>
<feature type="transmembrane region" description="Helical" evidence="2">
    <location>
        <begin position="157"/>
        <end position="173"/>
    </location>
</feature>
<reference evidence="3 4" key="1">
    <citation type="journal article" date="2018" name="Mol. Ecol.">
        <title>The obligate alkalophilic soda-lake fungus Sodiomyces alkalinus has shifted to a protein diet.</title>
        <authorList>
            <person name="Grum-Grzhimaylo A.A."/>
            <person name="Falkoski D.L."/>
            <person name="van den Heuvel J."/>
            <person name="Valero-Jimenez C.A."/>
            <person name="Min B."/>
            <person name="Choi I.G."/>
            <person name="Lipzen A."/>
            <person name="Daum C.G."/>
            <person name="Aanen D.K."/>
            <person name="Tsang A."/>
            <person name="Henrissat B."/>
            <person name="Bilanenko E.N."/>
            <person name="de Vries R.P."/>
            <person name="van Kan J.A.L."/>
            <person name="Grigoriev I.V."/>
            <person name="Debets A.J.M."/>
        </authorList>
    </citation>
    <scope>NUCLEOTIDE SEQUENCE [LARGE SCALE GENOMIC DNA]</scope>
    <source>
        <strain evidence="3 4">F11</strain>
    </source>
</reference>
<feature type="region of interest" description="Disordered" evidence="1">
    <location>
        <begin position="179"/>
        <end position="248"/>
    </location>
</feature>
<dbReference type="STRING" id="1314773.A0A3N2Q1I1"/>
<dbReference type="InterPro" id="IPR039632">
    <property type="entry name" value="TMEM42"/>
</dbReference>
<dbReference type="InterPro" id="IPR037185">
    <property type="entry name" value="EmrE-like"/>
</dbReference>
<dbReference type="PANTHER" id="PTHR31965:SF1">
    <property type="entry name" value="TRANSMEMBRANE PROTEIN 42"/>
    <property type="match status" value="1"/>
</dbReference>
<feature type="transmembrane region" description="Helical" evidence="2">
    <location>
        <begin position="97"/>
        <end position="119"/>
    </location>
</feature>